<sequence>MWGHHEADLGSWRAPRYRMGRPFIEEYQRRLGMDFPAEDWDDRNLLYAIAKESMRYFVEKYPGGFDAWREPTATT</sequence>
<dbReference type="HOGENOM" id="CLU_2671088_0_0_1"/>
<proteinExistence type="predicted"/>
<evidence type="ECO:0000313" key="1">
    <source>
        <dbReference type="EMBL" id="KIW85636.1"/>
    </source>
</evidence>
<dbReference type="AlphaFoldDB" id="A0A0D2E6D3"/>
<dbReference type="VEuPathDB" id="FungiDB:Z517_01028"/>
<protein>
    <submittedName>
        <fullName evidence="1">Unplaced genomic scaffold supercont1.1, whole genome shotgun sequence</fullName>
    </submittedName>
</protein>
<name>A0A0D2E6D3_9EURO</name>
<evidence type="ECO:0000313" key="2">
    <source>
        <dbReference type="Proteomes" id="UP000053029"/>
    </source>
</evidence>
<organism evidence="1 2">
    <name type="scientific">Fonsecaea pedrosoi CBS 271.37</name>
    <dbReference type="NCBI Taxonomy" id="1442368"/>
    <lineage>
        <taxon>Eukaryota</taxon>
        <taxon>Fungi</taxon>
        <taxon>Dikarya</taxon>
        <taxon>Ascomycota</taxon>
        <taxon>Pezizomycotina</taxon>
        <taxon>Eurotiomycetes</taxon>
        <taxon>Chaetothyriomycetidae</taxon>
        <taxon>Chaetothyriales</taxon>
        <taxon>Herpotrichiellaceae</taxon>
        <taxon>Fonsecaea</taxon>
    </lineage>
</organism>
<dbReference type="EMBL" id="KN846969">
    <property type="protein sequence ID" value="KIW85636.1"/>
    <property type="molecule type" value="Genomic_DNA"/>
</dbReference>
<reference evidence="1 2" key="1">
    <citation type="submission" date="2015-01" db="EMBL/GenBank/DDBJ databases">
        <title>The Genome Sequence of Fonsecaea pedrosoi CBS 271.37.</title>
        <authorList>
            <consortium name="The Broad Institute Genomics Platform"/>
            <person name="Cuomo C."/>
            <person name="de Hoog S."/>
            <person name="Gorbushina A."/>
            <person name="Stielow B."/>
            <person name="Teixiera M."/>
            <person name="Abouelleil A."/>
            <person name="Chapman S.B."/>
            <person name="Priest M."/>
            <person name="Young S.K."/>
            <person name="Wortman J."/>
            <person name="Nusbaum C."/>
            <person name="Birren B."/>
        </authorList>
    </citation>
    <scope>NUCLEOTIDE SEQUENCE [LARGE SCALE GENOMIC DNA]</scope>
    <source>
        <strain evidence="1 2">CBS 271.37</strain>
    </source>
</reference>
<dbReference type="GeneID" id="25300518"/>
<dbReference type="RefSeq" id="XP_013289444.1">
    <property type="nucleotide sequence ID" value="XM_013433990.1"/>
</dbReference>
<dbReference type="Proteomes" id="UP000053029">
    <property type="component" value="Unassembled WGS sequence"/>
</dbReference>
<keyword evidence="2" id="KW-1185">Reference proteome</keyword>
<accession>A0A0D2E6D3</accession>
<gene>
    <name evidence="1" type="ORF">Z517_01028</name>
</gene>